<name>A0ABN7M433_9BACT</name>
<protein>
    <submittedName>
        <fullName evidence="1">Uncharacterized protein</fullName>
    </submittedName>
</protein>
<organism evidence="1 2">
    <name type="scientific">Nitrospira defluvii</name>
    <dbReference type="NCBI Taxonomy" id="330214"/>
    <lineage>
        <taxon>Bacteria</taxon>
        <taxon>Pseudomonadati</taxon>
        <taxon>Nitrospirota</taxon>
        <taxon>Nitrospiria</taxon>
        <taxon>Nitrospirales</taxon>
        <taxon>Nitrospiraceae</taxon>
        <taxon>Nitrospira</taxon>
    </lineage>
</organism>
<reference evidence="1 2" key="1">
    <citation type="submission" date="2021-02" db="EMBL/GenBank/DDBJ databases">
        <authorList>
            <person name="Han P."/>
        </authorList>
    </citation>
    <scope>NUCLEOTIDE SEQUENCE [LARGE SCALE GENOMIC DNA]</scope>
    <source>
        <strain evidence="1">Candidatus Nitrospira sp. ZN2</strain>
    </source>
</reference>
<dbReference type="Proteomes" id="UP000675880">
    <property type="component" value="Unassembled WGS sequence"/>
</dbReference>
<comment type="caution">
    <text evidence="1">The sequence shown here is derived from an EMBL/GenBank/DDBJ whole genome shotgun (WGS) entry which is preliminary data.</text>
</comment>
<evidence type="ECO:0000313" key="1">
    <source>
        <dbReference type="EMBL" id="CAE6784574.1"/>
    </source>
</evidence>
<sequence>MLIPCSEDVVKVPTHHGHPLLFRFRMLSRDPDLNSAALVFGQPEATLLHDRLSHFS</sequence>
<dbReference type="EMBL" id="CAJNBJ010000018">
    <property type="protein sequence ID" value="CAE6784574.1"/>
    <property type="molecule type" value="Genomic_DNA"/>
</dbReference>
<keyword evidence="2" id="KW-1185">Reference proteome</keyword>
<evidence type="ECO:0000313" key="2">
    <source>
        <dbReference type="Proteomes" id="UP000675880"/>
    </source>
</evidence>
<proteinExistence type="predicted"/>
<gene>
    <name evidence="1" type="ORF">NSPZN2_50045</name>
</gene>
<accession>A0ABN7M433</accession>